<keyword evidence="3" id="KW-1185">Reference proteome</keyword>
<dbReference type="AlphaFoldDB" id="A0A931B2R6"/>
<organism evidence="2 3">
    <name type="scientific">Streptacidiphilus fuscans</name>
    <dbReference type="NCBI Taxonomy" id="2789292"/>
    <lineage>
        <taxon>Bacteria</taxon>
        <taxon>Bacillati</taxon>
        <taxon>Actinomycetota</taxon>
        <taxon>Actinomycetes</taxon>
        <taxon>Kitasatosporales</taxon>
        <taxon>Streptomycetaceae</taxon>
        <taxon>Streptacidiphilus</taxon>
    </lineage>
</organism>
<comment type="caution">
    <text evidence="2">The sequence shown here is derived from an EMBL/GenBank/DDBJ whole genome shotgun (WGS) entry which is preliminary data.</text>
</comment>
<gene>
    <name evidence="2" type="ORF">I2501_06055</name>
</gene>
<evidence type="ECO:0000256" key="1">
    <source>
        <dbReference type="SAM" id="MobiDB-lite"/>
    </source>
</evidence>
<evidence type="ECO:0000313" key="3">
    <source>
        <dbReference type="Proteomes" id="UP000657385"/>
    </source>
</evidence>
<feature type="region of interest" description="Disordered" evidence="1">
    <location>
        <begin position="1"/>
        <end position="20"/>
    </location>
</feature>
<accession>A0A931B2R6</accession>
<protein>
    <submittedName>
        <fullName evidence="2">Uncharacterized protein</fullName>
    </submittedName>
</protein>
<reference evidence="2" key="1">
    <citation type="submission" date="2020-11" db="EMBL/GenBank/DDBJ databases">
        <title>Isolation and identification of active actinomycetes.</title>
        <authorList>
            <person name="Yu B."/>
        </authorList>
    </citation>
    <scope>NUCLEOTIDE SEQUENCE</scope>
    <source>
        <strain evidence="2">NEAU-YB345</strain>
    </source>
</reference>
<sequence>MNRPADQRPRRTSHAQNTQNRTLAMQLMPEALARVQHQERLEVADRERMVRALRLKRRAERATLRARRALAGALL</sequence>
<name>A0A931B2R6_9ACTN</name>
<evidence type="ECO:0000313" key="2">
    <source>
        <dbReference type="EMBL" id="MBF9067602.1"/>
    </source>
</evidence>
<dbReference type="EMBL" id="JADPRT010000002">
    <property type="protein sequence ID" value="MBF9067602.1"/>
    <property type="molecule type" value="Genomic_DNA"/>
</dbReference>
<dbReference type="Proteomes" id="UP000657385">
    <property type="component" value="Unassembled WGS sequence"/>
</dbReference>
<proteinExistence type="predicted"/>